<dbReference type="PRINTS" id="PR00081">
    <property type="entry name" value="GDHRDH"/>
</dbReference>
<dbReference type="SUPFAM" id="SSF51735">
    <property type="entry name" value="NAD(P)-binding Rossmann-fold domains"/>
    <property type="match status" value="1"/>
</dbReference>
<dbReference type="RefSeq" id="WP_339403988.1">
    <property type="nucleotide sequence ID" value="NZ_JBBGAZ010000007.1"/>
</dbReference>
<dbReference type="PANTHER" id="PTHR43975">
    <property type="entry name" value="ZGC:101858"/>
    <property type="match status" value="1"/>
</dbReference>
<reference evidence="2 3" key="1">
    <citation type="submission" date="2024-03" db="EMBL/GenBank/DDBJ databases">
        <title>Cognatishimia coralii sp. nov., a marine bacterium isolated from coral surrounding seawater.</title>
        <authorList>
            <person name="Liu X."/>
            <person name="Liu S."/>
            <person name="Sun H."/>
            <person name="Zhang Y."/>
        </authorList>
    </citation>
    <scope>NUCLEOTIDE SEQUENCE [LARGE SCALE GENOMIC DNA]</scope>
    <source>
        <strain evidence="2 3">D5M38</strain>
    </source>
</reference>
<dbReference type="Pfam" id="PF13561">
    <property type="entry name" value="adh_short_C2"/>
    <property type="match status" value="1"/>
</dbReference>
<comment type="similarity">
    <text evidence="1">Belongs to the short-chain dehydrogenases/reductases (SDR) family.</text>
</comment>
<comment type="caution">
    <text evidence="2">The sequence shown here is derived from an EMBL/GenBank/DDBJ whole genome shotgun (WGS) entry which is preliminary data.</text>
</comment>
<dbReference type="Pfam" id="PF00106">
    <property type="entry name" value="adh_short"/>
    <property type="match status" value="1"/>
</dbReference>
<proteinExistence type="inferred from homology"/>
<accession>A0ABU8QIA8</accession>
<organism evidence="2 3">
    <name type="scientific">Cognatishimia coralii</name>
    <dbReference type="NCBI Taxonomy" id="3083254"/>
    <lineage>
        <taxon>Bacteria</taxon>
        <taxon>Pseudomonadati</taxon>
        <taxon>Pseudomonadota</taxon>
        <taxon>Alphaproteobacteria</taxon>
        <taxon>Rhodobacterales</taxon>
        <taxon>Paracoccaceae</taxon>
        <taxon>Cognatishimia</taxon>
    </lineage>
</organism>
<dbReference type="Proteomes" id="UP001368270">
    <property type="component" value="Unassembled WGS sequence"/>
</dbReference>
<dbReference type="PANTHER" id="PTHR43975:SF2">
    <property type="entry name" value="EG:BACR7A4.14 PROTEIN-RELATED"/>
    <property type="match status" value="1"/>
</dbReference>
<gene>
    <name evidence="2" type="ORF">WG622_12960</name>
</gene>
<dbReference type="Gene3D" id="3.40.50.720">
    <property type="entry name" value="NAD(P)-binding Rossmann-like Domain"/>
    <property type="match status" value="1"/>
</dbReference>
<evidence type="ECO:0000313" key="3">
    <source>
        <dbReference type="Proteomes" id="UP001368270"/>
    </source>
</evidence>
<dbReference type="InterPro" id="IPR002347">
    <property type="entry name" value="SDR_fam"/>
</dbReference>
<protein>
    <submittedName>
        <fullName evidence="2">SDR family oxidoreductase</fullName>
    </submittedName>
</protein>
<dbReference type="PRINTS" id="PR00080">
    <property type="entry name" value="SDRFAMILY"/>
</dbReference>
<evidence type="ECO:0000256" key="1">
    <source>
        <dbReference type="RuleBase" id="RU000363"/>
    </source>
</evidence>
<keyword evidence="3" id="KW-1185">Reference proteome</keyword>
<sequence>MRIALTGGSTGIGAEVAKKLTAQGHHVTAFDISEPSENVARWIKTDLNDPSSIAIALTMAEGPFDALINNAGLPPREGLEKVILGVNFFGFRSFLEGFLDKLSEGASIVNVASRAGAQWRENLDEVKALLASSAEEVSGFIEKHEIEHVRAYNLSKEAVIAYTMSQTEAMVARGLRMNSVSPAAVSTGILDDFKAAFGAKAANAIARAGRPGHPQEIADVIVFLASTESAWIKGQDIVIDGGMSAMGMSDALGLNG</sequence>
<dbReference type="InterPro" id="IPR036291">
    <property type="entry name" value="NAD(P)-bd_dom_sf"/>
</dbReference>
<evidence type="ECO:0000313" key="2">
    <source>
        <dbReference type="EMBL" id="MEJ5219159.1"/>
    </source>
</evidence>
<name>A0ABU8QIA8_9RHOB</name>
<dbReference type="EMBL" id="JBBGAZ010000007">
    <property type="protein sequence ID" value="MEJ5219159.1"/>
    <property type="molecule type" value="Genomic_DNA"/>
</dbReference>